<organism evidence="2 3">
    <name type="scientific">Streptomyces botrytidirepellens</name>
    <dbReference type="NCBI Taxonomy" id="2486417"/>
    <lineage>
        <taxon>Bacteria</taxon>
        <taxon>Bacillati</taxon>
        <taxon>Actinomycetota</taxon>
        <taxon>Actinomycetes</taxon>
        <taxon>Kitasatosporales</taxon>
        <taxon>Streptomycetaceae</taxon>
        <taxon>Streptomyces</taxon>
    </lineage>
</organism>
<dbReference type="EMBL" id="RIBZ01000078">
    <property type="protein sequence ID" value="RNG34304.1"/>
    <property type="molecule type" value="Genomic_DNA"/>
</dbReference>
<dbReference type="AlphaFoldDB" id="A0A3M8WY28"/>
<keyword evidence="3" id="KW-1185">Reference proteome</keyword>
<keyword evidence="1" id="KW-0472">Membrane</keyword>
<keyword evidence="1" id="KW-0812">Transmembrane</keyword>
<protein>
    <submittedName>
        <fullName evidence="2">Uncharacterized protein</fullName>
    </submittedName>
</protein>
<evidence type="ECO:0000256" key="1">
    <source>
        <dbReference type="SAM" id="Phobius"/>
    </source>
</evidence>
<reference evidence="2 3" key="1">
    <citation type="submission" date="2018-11" db="EMBL/GenBank/DDBJ databases">
        <title>The Potential of Streptomyces as Biocontrol Agents against the Tomato grey mould, Botrytis cinerea (Gray mold) Frontiers in Microbiology.</title>
        <authorList>
            <person name="Li D."/>
        </authorList>
    </citation>
    <scope>NUCLEOTIDE SEQUENCE [LARGE SCALE GENOMIC DNA]</scope>
    <source>
        <strain evidence="2 3">NEAU-LD23</strain>
    </source>
</reference>
<name>A0A3M8WY28_9ACTN</name>
<keyword evidence="1" id="KW-1133">Transmembrane helix</keyword>
<dbReference type="RefSeq" id="WP_123098888.1">
    <property type="nucleotide sequence ID" value="NZ_RIBZ01000078.1"/>
</dbReference>
<gene>
    <name evidence="2" type="ORF">EEJ42_05660</name>
</gene>
<dbReference type="Proteomes" id="UP000275401">
    <property type="component" value="Unassembled WGS sequence"/>
</dbReference>
<evidence type="ECO:0000313" key="3">
    <source>
        <dbReference type="Proteomes" id="UP000275401"/>
    </source>
</evidence>
<comment type="caution">
    <text evidence="2">The sequence shown here is derived from an EMBL/GenBank/DDBJ whole genome shotgun (WGS) entry which is preliminary data.</text>
</comment>
<feature type="transmembrane region" description="Helical" evidence="1">
    <location>
        <begin position="6"/>
        <end position="29"/>
    </location>
</feature>
<proteinExistence type="predicted"/>
<evidence type="ECO:0000313" key="2">
    <source>
        <dbReference type="EMBL" id="RNG34304.1"/>
    </source>
</evidence>
<accession>A0A3M8WY28</accession>
<sequence>MKTGEGWLAVWPVAAFFLGGLATQFAALLNRRWQQRDKVAQDADEIRKRREEFELSHLVDVNELLSSLENLFIEACRELKAYQRLQTQSDVEPDFPDAPVDAYKGAAAAVRQQVGFILSDEVRRYVYVTWESAKETIDLYTTGEADEDEVWAVAAGFDETYVALSGRVREIYAGRAV</sequence>